<proteinExistence type="inferred from homology"/>
<dbReference type="Pfam" id="PF00535">
    <property type="entry name" value="Glycos_transf_2"/>
    <property type="match status" value="1"/>
</dbReference>
<gene>
    <name evidence="6" type="ORF">ACFPMF_27045</name>
</gene>
<name>A0ABW0IKN1_9BACT</name>
<dbReference type="InterPro" id="IPR001173">
    <property type="entry name" value="Glyco_trans_2-like"/>
</dbReference>
<protein>
    <submittedName>
        <fullName evidence="6">Glycosyltransferase family 2 protein</fullName>
        <ecNumber evidence="6">2.4.-.-</ecNumber>
    </submittedName>
</protein>
<dbReference type="Proteomes" id="UP001596106">
    <property type="component" value="Unassembled WGS sequence"/>
</dbReference>
<reference evidence="7" key="1">
    <citation type="journal article" date="2019" name="Int. J. Syst. Evol. Microbiol.">
        <title>The Global Catalogue of Microorganisms (GCM) 10K type strain sequencing project: providing services to taxonomists for standard genome sequencing and annotation.</title>
        <authorList>
            <consortium name="The Broad Institute Genomics Platform"/>
            <consortium name="The Broad Institute Genome Sequencing Center for Infectious Disease"/>
            <person name="Wu L."/>
            <person name="Ma J."/>
        </authorList>
    </citation>
    <scope>NUCLEOTIDE SEQUENCE [LARGE SCALE GENOMIC DNA]</scope>
    <source>
        <strain evidence="7">CCUG 55250</strain>
    </source>
</reference>
<keyword evidence="3 6" id="KW-0808">Transferase</keyword>
<dbReference type="SUPFAM" id="SSF53448">
    <property type="entry name" value="Nucleotide-diphospho-sugar transferases"/>
    <property type="match status" value="1"/>
</dbReference>
<keyword evidence="7" id="KW-1185">Reference proteome</keyword>
<evidence type="ECO:0000313" key="6">
    <source>
        <dbReference type="EMBL" id="MFC5413011.1"/>
    </source>
</evidence>
<feature type="domain" description="Glycosyltransferase 2-like" evidence="5">
    <location>
        <begin position="10"/>
        <end position="139"/>
    </location>
</feature>
<dbReference type="CDD" id="cd04186">
    <property type="entry name" value="GT_2_like_c"/>
    <property type="match status" value="1"/>
</dbReference>
<evidence type="ECO:0000256" key="3">
    <source>
        <dbReference type="ARBA" id="ARBA00022679"/>
    </source>
</evidence>
<organism evidence="6 7">
    <name type="scientific">Larkinella bovis</name>
    <dbReference type="NCBI Taxonomy" id="683041"/>
    <lineage>
        <taxon>Bacteria</taxon>
        <taxon>Pseudomonadati</taxon>
        <taxon>Bacteroidota</taxon>
        <taxon>Cytophagia</taxon>
        <taxon>Cytophagales</taxon>
        <taxon>Spirosomataceae</taxon>
        <taxon>Larkinella</taxon>
    </lineage>
</organism>
<evidence type="ECO:0000256" key="4">
    <source>
        <dbReference type="SAM" id="Phobius"/>
    </source>
</evidence>
<feature type="transmembrane region" description="Helical" evidence="4">
    <location>
        <begin position="286"/>
        <end position="308"/>
    </location>
</feature>
<dbReference type="InterPro" id="IPR029044">
    <property type="entry name" value="Nucleotide-diphossugar_trans"/>
</dbReference>
<evidence type="ECO:0000256" key="2">
    <source>
        <dbReference type="ARBA" id="ARBA00022676"/>
    </source>
</evidence>
<keyword evidence="4" id="KW-0812">Transmembrane</keyword>
<comment type="caution">
    <text evidence="6">The sequence shown here is derived from an EMBL/GenBank/DDBJ whole genome shotgun (WGS) entry which is preliminary data.</text>
</comment>
<accession>A0ABW0IKN1</accession>
<sequence>MTTTTAWVDVIILNYKGWPDTIECLESVLALDYPNRRMIVVDNCSGDDSVPKIRDWALQKAVPHAVLDEKEIGAQVHPSEPLVLIRAERNEGYSAGNNLGIRFSLVQAKADFVWLLNNDTTVRADSLRWLVERAGQPGAEKIGMLGSKILFYHQPGIVQYLGGSTYRPFTGKAYPIGRGLAAADPATQQLPADRPLDFVAGAALFASTRFIRDVGELNEAYFLYFEEIDWSTRGRRQGWSVSYEPRSIVYHKEGATIGASPESRSYRAKFADYYYHRNKFLFTRHYLGWPAFGSIYLLTVLSLFKSILNTRWVYARLFIRVLTGQTPRRYPFPD</sequence>
<keyword evidence="4" id="KW-0472">Membrane</keyword>
<dbReference type="EMBL" id="JBHSMA010000018">
    <property type="protein sequence ID" value="MFC5413011.1"/>
    <property type="molecule type" value="Genomic_DNA"/>
</dbReference>
<keyword evidence="2 6" id="KW-0328">Glycosyltransferase</keyword>
<dbReference type="Gene3D" id="3.90.550.10">
    <property type="entry name" value="Spore Coat Polysaccharide Biosynthesis Protein SpsA, Chain A"/>
    <property type="match status" value="1"/>
</dbReference>
<dbReference type="GO" id="GO:0016757">
    <property type="term" value="F:glycosyltransferase activity"/>
    <property type="evidence" value="ECO:0007669"/>
    <property type="project" value="UniProtKB-KW"/>
</dbReference>
<dbReference type="PANTHER" id="PTHR43179">
    <property type="entry name" value="RHAMNOSYLTRANSFERASE WBBL"/>
    <property type="match status" value="1"/>
</dbReference>
<dbReference type="PANTHER" id="PTHR43179:SF12">
    <property type="entry name" value="GALACTOFURANOSYLTRANSFERASE GLFT2"/>
    <property type="match status" value="1"/>
</dbReference>
<evidence type="ECO:0000259" key="5">
    <source>
        <dbReference type="Pfam" id="PF00535"/>
    </source>
</evidence>
<evidence type="ECO:0000313" key="7">
    <source>
        <dbReference type="Proteomes" id="UP001596106"/>
    </source>
</evidence>
<comment type="similarity">
    <text evidence="1">Belongs to the glycosyltransferase 2 family.</text>
</comment>
<evidence type="ECO:0000256" key="1">
    <source>
        <dbReference type="ARBA" id="ARBA00006739"/>
    </source>
</evidence>
<dbReference type="RefSeq" id="WP_379851104.1">
    <property type="nucleotide sequence ID" value="NZ_JBHSMA010000018.1"/>
</dbReference>
<dbReference type="EC" id="2.4.-.-" evidence="6"/>
<keyword evidence="4" id="KW-1133">Transmembrane helix</keyword>